<evidence type="ECO:0000256" key="6">
    <source>
        <dbReference type="ARBA" id="ARBA00055040"/>
    </source>
</evidence>
<dbReference type="PANTHER" id="PTHR11647">
    <property type="entry name" value="HYDRANTOINASE/DIHYDROPYRIMIDINASE FAMILY MEMBER"/>
    <property type="match status" value="1"/>
</dbReference>
<dbReference type="NCBIfam" id="NF009941">
    <property type="entry name" value="PRK13404.1"/>
    <property type="match status" value="1"/>
</dbReference>
<dbReference type="Pfam" id="PF01979">
    <property type="entry name" value="Amidohydro_1"/>
    <property type="match status" value="1"/>
</dbReference>
<dbReference type="InterPro" id="IPR011059">
    <property type="entry name" value="Metal-dep_hydrolase_composite"/>
</dbReference>
<dbReference type="AlphaFoldDB" id="A0A916N245"/>
<keyword evidence="3" id="KW-0597">Phosphoprotein</keyword>
<comment type="function">
    <text evidence="6">Catalyzes the stereospecific hydrolysis of the cyclic amide bond of D-hydantoin derivatives.</text>
</comment>
<dbReference type="GO" id="GO:0016812">
    <property type="term" value="F:hydrolase activity, acting on carbon-nitrogen (but not peptide) bonds, in cyclic amides"/>
    <property type="evidence" value="ECO:0007669"/>
    <property type="project" value="TreeGrafter"/>
</dbReference>
<dbReference type="InterPro" id="IPR011778">
    <property type="entry name" value="Hydantoinase/dihydroPyrase"/>
</dbReference>
<comment type="cofactor">
    <cofactor evidence="1">
        <name>Zn(2+)</name>
        <dbReference type="ChEBI" id="CHEBI:29105"/>
    </cofactor>
</comment>
<dbReference type="EMBL" id="CAJPUY010000003">
    <property type="protein sequence ID" value="CAG2131972.1"/>
    <property type="molecule type" value="Genomic_DNA"/>
</dbReference>
<feature type="domain" description="Amidohydrolase-related" evidence="10">
    <location>
        <begin position="55"/>
        <end position="448"/>
    </location>
</feature>
<sequence length="473" mass="51537">MPADNNLDLVIRNADVVTASDRFQCDIGVRDGRIVALGQGLPQGNREIDATGLLALPGGVDGHCHLDQPMPDGMRMADDFFTGTRAAVCGGTTTVIPFAAQEKGASLKAAVEDYHSRAEGRAVIDYAFHLIVADPTPAVLQDELPTLIRKGYTSFKVYMTYDDLKLSDREMLEVLDVAREHKALVMVHAENSDCISWLTDKLTGEGRIAPRFHGLARPAPVEREATHRAITFAELVDVPILIVHVSGKEAIEQIRWAQGRGLKILAETCPQYLYLTADDMGLPGDDGYEGAKCVCSPPPRDPENQAAVWRALVNGVFSVFSSDHAPFSYDDPQGKKLGGSTEHSFDHIPNGVPGIETRLPLLFDGVARGKLSLHQFVELTSYRPAKIYGLYPRKGTIAVGADADIVLWDPVRKVRITNSALHHAVDYTPYEGIEVTGWPVTAFSRGDMLVSNGEYLEPAAGRGRFLEAGQPEV</sequence>
<dbReference type="Gene3D" id="2.30.40.10">
    <property type="entry name" value="Urease, subunit C, domain 1"/>
    <property type="match status" value="1"/>
</dbReference>
<dbReference type="InterPro" id="IPR050378">
    <property type="entry name" value="Metallo-dep_Hydrolases_sf"/>
</dbReference>
<feature type="modified residue" description="N6-carboxylysine" evidence="8">
    <location>
        <position position="156"/>
    </location>
</feature>
<evidence type="ECO:0000313" key="11">
    <source>
        <dbReference type="EMBL" id="CAG2131972.1"/>
    </source>
</evidence>
<keyword evidence="4" id="KW-0479">Metal-binding</keyword>
<comment type="PTM">
    <text evidence="8">Carbamylation allows a single lysine to coordinate two divalent metal cations.</text>
</comment>
<evidence type="ECO:0000256" key="5">
    <source>
        <dbReference type="ARBA" id="ARBA00022801"/>
    </source>
</evidence>
<dbReference type="NCBIfam" id="TIGR02033">
    <property type="entry name" value="D-hydantoinase"/>
    <property type="match status" value="1"/>
</dbReference>
<comment type="similarity">
    <text evidence="2">Belongs to the metallo-dependent hydrolases superfamily. Hydantoinase/dihydropyrimidinase family.</text>
</comment>
<dbReference type="InterPro" id="IPR032466">
    <property type="entry name" value="Metal_Hydrolase"/>
</dbReference>
<evidence type="ECO:0000259" key="10">
    <source>
        <dbReference type="Pfam" id="PF01979"/>
    </source>
</evidence>
<dbReference type="Proteomes" id="UP000672934">
    <property type="component" value="Unassembled WGS sequence"/>
</dbReference>
<evidence type="ECO:0000313" key="12">
    <source>
        <dbReference type="Proteomes" id="UP000672934"/>
    </source>
</evidence>
<dbReference type="PANTHER" id="PTHR11647:SF1">
    <property type="entry name" value="COLLAPSIN RESPONSE MEDIATOR PROTEIN"/>
    <property type="match status" value="1"/>
</dbReference>
<dbReference type="RefSeq" id="WP_211945954.1">
    <property type="nucleotide sequence ID" value="NZ_CAJPUY010000003.1"/>
</dbReference>
<gene>
    <name evidence="11" type="primary">hyuA_1</name>
    <name evidence="11" type="ORF">LMG31506_00938</name>
</gene>
<dbReference type="SUPFAM" id="SSF51338">
    <property type="entry name" value="Composite domain of metallo-dependent hydrolases"/>
    <property type="match status" value="2"/>
</dbReference>
<name>A0A916N245_9BURK</name>
<evidence type="ECO:0000256" key="8">
    <source>
        <dbReference type="PIRSR" id="PIRSR611778-50"/>
    </source>
</evidence>
<protein>
    <recommendedName>
        <fullName evidence="7">D-hydantoinase</fullName>
    </recommendedName>
</protein>
<dbReference type="Gene3D" id="3.20.20.140">
    <property type="entry name" value="Metal-dependent hydrolases"/>
    <property type="match status" value="1"/>
</dbReference>
<evidence type="ECO:0000256" key="7">
    <source>
        <dbReference type="ARBA" id="ARBA00068457"/>
    </source>
</evidence>
<dbReference type="GO" id="GO:0046872">
    <property type="term" value="F:metal ion binding"/>
    <property type="evidence" value="ECO:0007669"/>
    <property type="project" value="UniProtKB-KW"/>
</dbReference>
<dbReference type="GO" id="GO:0005829">
    <property type="term" value="C:cytosol"/>
    <property type="evidence" value="ECO:0007669"/>
    <property type="project" value="TreeGrafter"/>
</dbReference>
<proteinExistence type="inferred from homology"/>
<organism evidence="11 12">
    <name type="scientific">Cupriavidus yeoncheonensis</name>
    <dbReference type="NCBI Taxonomy" id="1462994"/>
    <lineage>
        <taxon>Bacteria</taxon>
        <taxon>Pseudomonadati</taxon>
        <taxon>Pseudomonadota</taxon>
        <taxon>Betaproteobacteria</taxon>
        <taxon>Burkholderiales</taxon>
        <taxon>Burkholderiaceae</taxon>
        <taxon>Cupriavidus</taxon>
    </lineage>
</organism>
<dbReference type="FunFam" id="3.20.20.140:FF:000217">
    <property type="entry name" value="Dihydropyrimidinase-related protein 1"/>
    <property type="match status" value="1"/>
</dbReference>
<evidence type="ECO:0000259" key="9">
    <source>
        <dbReference type="Pfam" id="PF00449"/>
    </source>
</evidence>
<dbReference type="CDD" id="cd01314">
    <property type="entry name" value="D-HYD"/>
    <property type="match status" value="1"/>
</dbReference>
<dbReference type="SUPFAM" id="SSF51556">
    <property type="entry name" value="Metallo-dependent hydrolases"/>
    <property type="match status" value="1"/>
</dbReference>
<comment type="caution">
    <text evidence="11">The sequence shown here is derived from an EMBL/GenBank/DDBJ whole genome shotgun (WGS) entry which is preliminary data.</text>
</comment>
<reference evidence="11" key="1">
    <citation type="submission" date="2021-03" db="EMBL/GenBank/DDBJ databases">
        <authorList>
            <person name="Peeters C."/>
        </authorList>
    </citation>
    <scope>NUCLEOTIDE SEQUENCE</scope>
    <source>
        <strain evidence="11">LMG 31506</strain>
    </source>
</reference>
<dbReference type="Pfam" id="PF00449">
    <property type="entry name" value="Urease_alpha"/>
    <property type="match status" value="1"/>
</dbReference>
<keyword evidence="12" id="KW-1185">Reference proteome</keyword>
<evidence type="ECO:0000256" key="1">
    <source>
        <dbReference type="ARBA" id="ARBA00001947"/>
    </source>
</evidence>
<keyword evidence="5 11" id="KW-0378">Hydrolase</keyword>
<evidence type="ECO:0000256" key="4">
    <source>
        <dbReference type="ARBA" id="ARBA00022723"/>
    </source>
</evidence>
<evidence type="ECO:0000256" key="3">
    <source>
        <dbReference type="ARBA" id="ARBA00022553"/>
    </source>
</evidence>
<evidence type="ECO:0000256" key="2">
    <source>
        <dbReference type="ARBA" id="ARBA00008829"/>
    </source>
</evidence>
<dbReference type="InterPro" id="IPR011612">
    <property type="entry name" value="Urease_alpha_N_dom"/>
</dbReference>
<dbReference type="InterPro" id="IPR006680">
    <property type="entry name" value="Amidohydro-rel"/>
</dbReference>
<accession>A0A916N245</accession>
<feature type="domain" description="Urease alpha-subunit N-terminal" evidence="9">
    <location>
        <begin position="4"/>
        <end position="40"/>
    </location>
</feature>